<comment type="catalytic activity">
    <reaction evidence="3">
        <text>UTP + H2O = UMP + diphosphate + H(+)</text>
        <dbReference type="Rhea" id="RHEA:29395"/>
        <dbReference type="ChEBI" id="CHEBI:15377"/>
        <dbReference type="ChEBI" id="CHEBI:15378"/>
        <dbReference type="ChEBI" id="CHEBI:33019"/>
        <dbReference type="ChEBI" id="CHEBI:46398"/>
        <dbReference type="ChEBI" id="CHEBI:57865"/>
        <dbReference type="EC" id="3.6.1.9"/>
    </reaction>
</comment>
<proteinExistence type="inferred from homology"/>
<dbReference type="GO" id="GO:0009117">
    <property type="term" value="P:nucleotide metabolic process"/>
    <property type="evidence" value="ECO:0007669"/>
    <property type="project" value="UniProtKB-KW"/>
</dbReference>
<feature type="site" description="Important for substrate specificity" evidence="3">
    <location>
        <position position="12"/>
    </location>
</feature>
<comment type="catalytic activity">
    <reaction evidence="3">
        <text>dTTP + H2O = dTMP + diphosphate + H(+)</text>
        <dbReference type="Rhea" id="RHEA:28534"/>
        <dbReference type="ChEBI" id="CHEBI:15377"/>
        <dbReference type="ChEBI" id="CHEBI:15378"/>
        <dbReference type="ChEBI" id="CHEBI:33019"/>
        <dbReference type="ChEBI" id="CHEBI:37568"/>
        <dbReference type="ChEBI" id="CHEBI:63528"/>
        <dbReference type="EC" id="3.6.1.9"/>
    </reaction>
</comment>
<dbReference type="InterPro" id="IPR003697">
    <property type="entry name" value="Maf-like"/>
</dbReference>
<comment type="cofactor">
    <cofactor evidence="1 3">
        <name>a divalent metal cation</name>
        <dbReference type="ChEBI" id="CHEBI:60240"/>
    </cofactor>
</comment>
<keyword evidence="2 3" id="KW-0378">Hydrolase</keyword>
<comment type="caution">
    <text evidence="4">The sequence shown here is derived from an EMBL/GenBank/DDBJ whole genome shotgun (WGS) entry which is preliminary data.</text>
</comment>
<dbReference type="RefSeq" id="WP_186876331.1">
    <property type="nucleotide sequence ID" value="NZ_JACOPF010000002.1"/>
</dbReference>
<evidence type="ECO:0000256" key="3">
    <source>
        <dbReference type="HAMAP-Rule" id="MF_00528"/>
    </source>
</evidence>
<organism evidence="4 5">
    <name type="scientific">Mediterraneibacter hominis</name>
    <dbReference type="NCBI Taxonomy" id="2763054"/>
    <lineage>
        <taxon>Bacteria</taxon>
        <taxon>Bacillati</taxon>
        <taxon>Bacillota</taxon>
        <taxon>Clostridia</taxon>
        <taxon>Lachnospirales</taxon>
        <taxon>Lachnospiraceae</taxon>
        <taxon>Mediterraneibacter</taxon>
    </lineage>
</organism>
<comment type="function">
    <text evidence="3">Nucleoside triphosphate pyrophosphatase that hydrolyzes dTTP and UTP. May have a dual role in cell division arrest and in preventing the incorporation of modified nucleotides into cellular nucleic acids.</text>
</comment>
<feature type="site" description="Important for substrate specificity" evidence="3">
    <location>
        <position position="74"/>
    </location>
</feature>
<dbReference type="PANTHER" id="PTHR43213">
    <property type="entry name" value="BIFUNCTIONAL DTTP/UTP PYROPHOSPHATASE/METHYLTRANSFERASE PROTEIN-RELATED"/>
    <property type="match status" value="1"/>
</dbReference>
<keyword evidence="3" id="KW-0963">Cytoplasm</keyword>
<sequence length="196" mass="21956">MKKVILASSSPRRRELLAQIGIEFDVRVSEQEEIYYSTVPEEIVKELALLKAEHVAENMQEEERAGKVIIGADTVVVQDGRILGKPQGEKEAFRMLKELQGRSHEVYTGTALLYFEGKEKKTVNRAVKTNVYVHAMTEGEIQAYIASGEPLDKAGAYGIQGKFAAFIERIEGDYYNVVGLPVSLVYQCLKKWNLTG</sequence>
<dbReference type="GO" id="GO:0005737">
    <property type="term" value="C:cytoplasm"/>
    <property type="evidence" value="ECO:0007669"/>
    <property type="project" value="UniProtKB-SubCell"/>
</dbReference>
<accession>A0A923RRG3</accession>
<feature type="active site" description="Proton acceptor" evidence="3">
    <location>
        <position position="73"/>
    </location>
</feature>
<evidence type="ECO:0000313" key="5">
    <source>
        <dbReference type="Proteomes" id="UP000652477"/>
    </source>
</evidence>
<dbReference type="EMBL" id="JACOPF010000002">
    <property type="protein sequence ID" value="MBC5689673.1"/>
    <property type="molecule type" value="Genomic_DNA"/>
</dbReference>
<dbReference type="PIRSF" id="PIRSF006305">
    <property type="entry name" value="Maf"/>
    <property type="match status" value="1"/>
</dbReference>
<comment type="subcellular location">
    <subcellularLocation>
        <location evidence="3">Cytoplasm</location>
    </subcellularLocation>
</comment>
<evidence type="ECO:0000256" key="1">
    <source>
        <dbReference type="ARBA" id="ARBA00001968"/>
    </source>
</evidence>
<dbReference type="HAMAP" id="MF_00528">
    <property type="entry name" value="Maf"/>
    <property type="match status" value="1"/>
</dbReference>
<reference evidence="4" key="1">
    <citation type="submission" date="2020-08" db="EMBL/GenBank/DDBJ databases">
        <title>Genome public.</title>
        <authorList>
            <person name="Liu C."/>
            <person name="Sun Q."/>
        </authorList>
    </citation>
    <scope>NUCLEOTIDE SEQUENCE</scope>
    <source>
        <strain evidence="4">NSJ-55</strain>
    </source>
</reference>
<dbReference type="InterPro" id="IPR029001">
    <property type="entry name" value="ITPase-like_fam"/>
</dbReference>
<evidence type="ECO:0000256" key="2">
    <source>
        <dbReference type="ARBA" id="ARBA00022801"/>
    </source>
</evidence>
<dbReference type="GO" id="GO:0047429">
    <property type="term" value="F:nucleoside triphosphate diphosphatase activity"/>
    <property type="evidence" value="ECO:0007669"/>
    <property type="project" value="UniProtKB-EC"/>
</dbReference>
<dbReference type="Proteomes" id="UP000652477">
    <property type="component" value="Unassembled WGS sequence"/>
</dbReference>
<dbReference type="NCBIfam" id="TIGR00172">
    <property type="entry name" value="maf"/>
    <property type="match status" value="1"/>
</dbReference>
<dbReference type="SUPFAM" id="SSF52972">
    <property type="entry name" value="ITPase-like"/>
    <property type="match status" value="1"/>
</dbReference>
<keyword evidence="3" id="KW-0546">Nucleotide metabolism</keyword>
<comment type="caution">
    <text evidence="3">Lacks conserved residue(s) required for the propagation of feature annotation.</text>
</comment>
<name>A0A923RRG3_9FIRM</name>
<dbReference type="PANTHER" id="PTHR43213:SF5">
    <property type="entry name" value="BIFUNCTIONAL DTTP_UTP PYROPHOSPHATASE_METHYLTRANSFERASE PROTEIN-RELATED"/>
    <property type="match status" value="1"/>
</dbReference>
<gene>
    <name evidence="4" type="primary">maf</name>
    <name evidence="4" type="ORF">H8S37_12155</name>
</gene>
<dbReference type="EC" id="3.6.1.9" evidence="3"/>
<dbReference type="CDD" id="cd00555">
    <property type="entry name" value="Maf"/>
    <property type="match status" value="1"/>
</dbReference>
<dbReference type="Pfam" id="PF02545">
    <property type="entry name" value="Maf"/>
    <property type="match status" value="1"/>
</dbReference>
<dbReference type="Gene3D" id="3.90.950.10">
    <property type="match status" value="1"/>
</dbReference>
<protein>
    <recommendedName>
        <fullName evidence="3">dTTP/UTP pyrophosphatase</fullName>
        <shortName evidence="3">dTTPase/UTPase</shortName>
        <ecNumber evidence="3">3.6.1.9</ecNumber>
    </recommendedName>
    <alternativeName>
        <fullName evidence="3">Nucleoside triphosphate pyrophosphatase</fullName>
    </alternativeName>
    <alternativeName>
        <fullName evidence="3">Nucleotide pyrophosphatase</fullName>
        <shortName evidence="3">Nucleotide PPase</shortName>
    </alternativeName>
</protein>
<comment type="similarity">
    <text evidence="3">Belongs to the Maf family. YhdE subfamily.</text>
</comment>
<feature type="site" description="Important for substrate specificity" evidence="3">
    <location>
        <position position="160"/>
    </location>
</feature>
<keyword evidence="5" id="KW-1185">Reference proteome</keyword>
<evidence type="ECO:0000313" key="4">
    <source>
        <dbReference type="EMBL" id="MBC5689673.1"/>
    </source>
</evidence>
<dbReference type="AlphaFoldDB" id="A0A923RRG3"/>